<dbReference type="GO" id="GO:0004674">
    <property type="term" value="F:protein serine/threonine kinase activity"/>
    <property type="evidence" value="ECO:0007669"/>
    <property type="project" value="UniProtKB-KW"/>
</dbReference>
<dbReference type="SMART" id="SM00220">
    <property type="entry name" value="S_TKc"/>
    <property type="match status" value="1"/>
</dbReference>
<sequence length="368" mass="41786">MDSPPPELDWAGRGTSHVDFARDEKPPLEEGRFLGHGVNGGVYETTCQGTVLAWKRRFCRTKIGDEEKKEIEILKKLSHRHIVRLVGTYTHRQFLGLLLWPVALCDWATLFEDIAMFGRRSRETNHPTSEDENYESARTRAYEITRRDMRDNVPDGELPAVVLRALIFFRLISSLTCICKALEYLHDQRIRHKDIKPSNILISNDGVWLTDFGSSTDFSELSTSRTENGGGTEKYKAPEVANCEPSGRPADIFSLGCVLLELCWLYSEDGPVFWRERRAGSGSFHANLGVIHEWFKTSATDLDNGVLGHVLMEIRRMLDYSPEDRPAAAILADHFSLISYMQNDSGRRNFFPDYCCASFRPVSSLADT</sequence>
<evidence type="ECO:0000256" key="5">
    <source>
        <dbReference type="ARBA" id="ARBA00022777"/>
    </source>
</evidence>
<dbReference type="Gene3D" id="1.10.510.10">
    <property type="entry name" value="Transferase(Phosphotransferase) domain 1"/>
    <property type="match status" value="2"/>
</dbReference>
<dbReference type="InterPro" id="IPR008271">
    <property type="entry name" value="Ser/Thr_kinase_AS"/>
</dbReference>
<gene>
    <name evidence="10" type="ORF">BDY21DRAFT_359453</name>
</gene>
<dbReference type="PROSITE" id="PS50011">
    <property type="entry name" value="PROTEIN_KINASE_DOM"/>
    <property type="match status" value="1"/>
</dbReference>
<dbReference type="PANTHER" id="PTHR43671:SF98">
    <property type="entry name" value="SERINE_THREONINE-PROTEIN KINASE NEK11"/>
    <property type="match status" value="1"/>
</dbReference>
<evidence type="ECO:0000259" key="9">
    <source>
        <dbReference type="PROSITE" id="PS50011"/>
    </source>
</evidence>
<evidence type="ECO:0000256" key="7">
    <source>
        <dbReference type="ARBA" id="ARBA00047899"/>
    </source>
</evidence>
<dbReference type="SUPFAM" id="SSF56112">
    <property type="entry name" value="Protein kinase-like (PK-like)"/>
    <property type="match status" value="1"/>
</dbReference>
<dbReference type="AlphaFoldDB" id="A0A6A6NKV7"/>
<dbReference type="InterPro" id="IPR011009">
    <property type="entry name" value="Kinase-like_dom_sf"/>
</dbReference>
<evidence type="ECO:0000313" key="10">
    <source>
        <dbReference type="EMBL" id="KAF2452341.1"/>
    </source>
</evidence>
<dbReference type="PROSITE" id="PS00108">
    <property type="entry name" value="PROTEIN_KINASE_ST"/>
    <property type="match status" value="1"/>
</dbReference>
<dbReference type="InterPro" id="IPR050660">
    <property type="entry name" value="NEK_Ser/Thr_kinase"/>
</dbReference>
<evidence type="ECO:0000256" key="8">
    <source>
        <dbReference type="ARBA" id="ARBA00048679"/>
    </source>
</evidence>
<keyword evidence="4" id="KW-0547">Nucleotide-binding</keyword>
<keyword evidence="6" id="KW-0067">ATP-binding</keyword>
<evidence type="ECO:0000313" key="11">
    <source>
        <dbReference type="Proteomes" id="UP000799766"/>
    </source>
</evidence>
<evidence type="ECO:0000256" key="2">
    <source>
        <dbReference type="ARBA" id="ARBA00022527"/>
    </source>
</evidence>
<dbReference type="PANTHER" id="PTHR43671">
    <property type="entry name" value="SERINE/THREONINE-PROTEIN KINASE NEK"/>
    <property type="match status" value="1"/>
</dbReference>
<name>A0A6A6NKV7_9PEZI</name>
<evidence type="ECO:0000256" key="6">
    <source>
        <dbReference type="ARBA" id="ARBA00022840"/>
    </source>
</evidence>
<dbReference type="GO" id="GO:0005524">
    <property type="term" value="F:ATP binding"/>
    <property type="evidence" value="ECO:0007669"/>
    <property type="project" value="UniProtKB-KW"/>
</dbReference>
<dbReference type="EMBL" id="MU001711">
    <property type="protein sequence ID" value="KAF2452341.1"/>
    <property type="molecule type" value="Genomic_DNA"/>
</dbReference>
<protein>
    <recommendedName>
        <fullName evidence="1">non-specific serine/threonine protein kinase</fullName>
        <ecNumber evidence="1">2.7.11.1</ecNumber>
    </recommendedName>
</protein>
<dbReference type="InterPro" id="IPR000719">
    <property type="entry name" value="Prot_kinase_dom"/>
</dbReference>
<dbReference type="CDD" id="cd00180">
    <property type="entry name" value="PKc"/>
    <property type="match status" value="1"/>
</dbReference>
<evidence type="ECO:0000256" key="3">
    <source>
        <dbReference type="ARBA" id="ARBA00022679"/>
    </source>
</evidence>
<keyword evidence="11" id="KW-1185">Reference proteome</keyword>
<evidence type="ECO:0000256" key="1">
    <source>
        <dbReference type="ARBA" id="ARBA00012513"/>
    </source>
</evidence>
<dbReference type="Pfam" id="PF00069">
    <property type="entry name" value="Pkinase"/>
    <property type="match status" value="1"/>
</dbReference>
<proteinExistence type="predicted"/>
<feature type="domain" description="Protein kinase" evidence="9">
    <location>
        <begin position="28"/>
        <end position="337"/>
    </location>
</feature>
<comment type="catalytic activity">
    <reaction evidence="8">
        <text>L-seryl-[protein] + ATP = O-phospho-L-seryl-[protein] + ADP + H(+)</text>
        <dbReference type="Rhea" id="RHEA:17989"/>
        <dbReference type="Rhea" id="RHEA-COMP:9863"/>
        <dbReference type="Rhea" id="RHEA-COMP:11604"/>
        <dbReference type="ChEBI" id="CHEBI:15378"/>
        <dbReference type="ChEBI" id="CHEBI:29999"/>
        <dbReference type="ChEBI" id="CHEBI:30616"/>
        <dbReference type="ChEBI" id="CHEBI:83421"/>
        <dbReference type="ChEBI" id="CHEBI:456216"/>
        <dbReference type="EC" id="2.7.11.1"/>
    </reaction>
</comment>
<keyword evidence="3" id="KW-0808">Transferase</keyword>
<keyword evidence="2" id="KW-0723">Serine/threonine-protein kinase</keyword>
<comment type="catalytic activity">
    <reaction evidence="7">
        <text>L-threonyl-[protein] + ATP = O-phospho-L-threonyl-[protein] + ADP + H(+)</text>
        <dbReference type="Rhea" id="RHEA:46608"/>
        <dbReference type="Rhea" id="RHEA-COMP:11060"/>
        <dbReference type="Rhea" id="RHEA-COMP:11605"/>
        <dbReference type="ChEBI" id="CHEBI:15378"/>
        <dbReference type="ChEBI" id="CHEBI:30013"/>
        <dbReference type="ChEBI" id="CHEBI:30616"/>
        <dbReference type="ChEBI" id="CHEBI:61977"/>
        <dbReference type="ChEBI" id="CHEBI:456216"/>
        <dbReference type="EC" id="2.7.11.1"/>
    </reaction>
</comment>
<reference evidence="10" key="1">
    <citation type="journal article" date="2020" name="Stud. Mycol.">
        <title>101 Dothideomycetes genomes: a test case for predicting lifestyles and emergence of pathogens.</title>
        <authorList>
            <person name="Haridas S."/>
            <person name="Albert R."/>
            <person name="Binder M."/>
            <person name="Bloem J."/>
            <person name="Labutti K."/>
            <person name="Salamov A."/>
            <person name="Andreopoulos B."/>
            <person name="Baker S."/>
            <person name="Barry K."/>
            <person name="Bills G."/>
            <person name="Bluhm B."/>
            <person name="Cannon C."/>
            <person name="Castanera R."/>
            <person name="Culley D."/>
            <person name="Daum C."/>
            <person name="Ezra D."/>
            <person name="Gonzalez J."/>
            <person name="Henrissat B."/>
            <person name="Kuo A."/>
            <person name="Liang C."/>
            <person name="Lipzen A."/>
            <person name="Lutzoni F."/>
            <person name="Magnuson J."/>
            <person name="Mondo S."/>
            <person name="Nolan M."/>
            <person name="Ohm R."/>
            <person name="Pangilinan J."/>
            <person name="Park H.-J."/>
            <person name="Ramirez L."/>
            <person name="Alfaro M."/>
            <person name="Sun H."/>
            <person name="Tritt A."/>
            <person name="Yoshinaga Y."/>
            <person name="Zwiers L.-H."/>
            <person name="Turgeon B."/>
            <person name="Goodwin S."/>
            <person name="Spatafora J."/>
            <person name="Crous P."/>
            <person name="Grigoriev I."/>
        </authorList>
    </citation>
    <scope>NUCLEOTIDE SEQUENCE</scope>
    <source>
        <strain evidence="10">ATCC 16933</strain>
    </source>
</reference>
<dbReference type="EC" id="2.7.11.1" evidence="1"/>
<accession>A0A6A6NKV7</accession>
<dbReference type="Proteomes" id="UP000799766">
    <property type="component" value="Unassembled WGS sequence"/>
</dbReference>
<keyword evidence="5 10" id="KW-0418">Kinase</keyword>
<evidence type="ECO:0000256" key="4">
    <source>
        <dbReference type="ARBA" id="ARBA00022741"/>
    </source>
</evidence>
<organism evidence="10 11">
    <name type="scientific">Lineolata rhizophorae</name>
    <dbReference type="NCBI Taxonomy" id="578093"/>
    <lineage>
        <taxon>Eukaryota</taxon>
        <taxon>Fungi</taxon>
        <taxon>Dikarya</taxon>
        <taxon>Ascomycota</taxon>
        <taxon>Pezizomycotina</taxon>
        <taxon>Dothideomycetes</taxon>
        <taxon>Dothideomycetes incertae sedis</taxon>
        <taxon>Lineolatales</taxon>
        <taxon>Lineolataceae</taxon>
        <taxon>Lineolata</taxon>
    </lineage>
</organism>
<dbReference type="OrthoDB" id="4062651at2759"/>
<dbReference type="GO" id="GO:0005634">
    <property type="term" value="C:nucleus"/>
    <property type="evidence" value="ECO:0007669"/>
    <property type="project" value="TreeGrafter"/>
</dbReference>